<name>A0A369JIZ6_HYPMA</name>
<sequence>MHPTYPTTSSIASGSAKTQTTDAKLEEYATAYAKYLKIVEDTTAPMRDFPTELASAHERVSAKLLGDQRGQPPVHMRSEERIRVDLEGLAGISAEDPATYDDRIRIASAALSYVKIMMDHVVAPSGSQRELGYVLHRGNKLLREACNLPPLPTVPPRFFSLIPDTPVTRPVTDDDITHWTARPEMLVGKAFVYFDLHLRRVLLVVDYGFKKVNGHTLDVRYEDRKADCSFALMDLLCLVSRAEMVINMPSSDNVDPTT</sequence>
<proteinExistence type="predicted"/>
<accession>A0A369JIZ6</accession>
<reference evidence="2" key="1">
    <citation type="submission" date="2018-04" db="EMBL/GenBank/DDBJ databases">
        <title>Whole genome sequencing of Hypsizygus marmoreus.</title>
        <authorList>
            <person name="Choi I.-G."/>
            <person name="Min B."/>
            <person name="Kim J.-G."/>
            <person name="Kim S."/>
            <person name="Oh Y.-L."/>
            <person name="Kong W.-S."/>
            <person name="Park H."/>
            <person name="Jeong J."/>
            <person name="Song E.-S."/>
        </authorList>
    </citation>
    <scope>NUCLEOTIDE SEQUENCE [LARGE SCALE GENOMIC DNA]</scope>
    <source>
        <strain evidence="2">51987-8</strain>
    </source>
</reference>
<dbReference type="EMBL" id="LUEZ02000069">
    <property type="protein sequence ID" value="RDB20375.1"/>
    <property type="molecule type" value="Genomic_DNA"/>
</dbReference>
<dbReference type="AlphaFoldDB" id="A0A369JIZ6"/>
<feature type="region of interest" description="Disordered" evidence="1">
    <location>
        <begin position="1"/>
        <end position="20"/>
    </location>
</feature>
<dbReference type="Proteomes" id="UP000076154">
    <property type="component" value="Unassembled WGS sequence"/>
</dbReference>
<evidence type="ECO:0000256" key="1">
    <source>
        <dbReference type="SAM" id="MobiDB-lite"/>
    </source>
</evidence>
<keyword evidence="3" id="KW-1185">Reference proteome</keyword>
<organism evidence="2 3">
    <name type="scientific">Hypsizygus marmoreus</name>
    <name type="common">White beech mushroom</name>
    <name type="synonym">Agaricus marmoreus</name>
    <dbReference type="NCBI Taxonomy" id="39966"/>
    <lineage>
        <taxon>Eukaryota</taxon>
        <taxon>Fungi</taxon>
        <taxon>Dikarya</taxon>
        <taxon>Basidiomycota</taxon>
        <taxon>Agaricomycotina</taxon>
        <taxon>Agaricomycetes</taxon>
        <taxon>Agaricomycetidae</taxon>
        <taxon>Agaricales</taxon>
        <taxon>Tricholomatineae</taxon>
        <taxon>Lyophyllaceae</taxon>
        <taxon>Hypsizygus</taxon>
    </lineage>
</organism>
<evidence type="ECO:0000313" key="2">
    <source>
        <dbReference type="EMBL" id="RDB20375.1"/>
    </source>
</evidence>
<gene>
    <name evidence="2" type="ORF">Hypma_012556</name>
</gene>
<protein>
    <submittedName>
        <fullName evidence="2">Uncharacterized protein</fullName>
    </submittedName>
</protein>
<comment type="caution">
    <text evidence="2">The sequence shown here is derived from an EMBL/GenBank/DDBJ whole genome shotgun (WGS) entry which is preliminary data.</text>
</comment>
<evidence type="ECO:0000313" key="3">
    <source>
        <dbReference type="Proteomes" id="UP000076154"/>
    </source>
</evidence>
<dbReference type="InParanoid" id="A0A369JIZ6"/>